<evidence type="ECO:0000313" key="2">
    <source>
        <dbReference type="EMBL" id="GAA96012.1"/>
    </source>
</evidence>
<gene>
    <name evidence="2" type="primary">Mo02672</name>
    <name evidence="2" type="ORF">E5Q_02672</name>
</gene>
<dbReference type="AlphaFoldDB" id="G7DZK2"/>
<reference evidence="2 3" key="1">
    <citation type="journal article" date="2011" name="J. Gen. Appl. Microbiol.">
        <title>Draft genome sequencing of the enigmatic basidiomycete Mixia osmundae.</title>
        <authorList>
            <person name="Nishida H."/>
            <person name="Nagatsuka Y."/>
            <person name="Sugiyama J."/>
        </authorList>
    </citation>
    <scope>NUCLEOTIDE SEQUENCE [LARGE SCALE GENOMIC DNA]</scope>
    <source>
        <strain evidence="3">CBS 9802 / IAM 14324 / JCM 22182 / KY 12970</strain>
    </source>
</reference>
<dbReference type="InterPro" id="IPR029058">
    <property type="entry name" value="AB_hydrolase_fold"/>
</dbReference>
<protein>
    <recommendedName>
        <fullName evidence="1">Dienelactone hydrolase domain-containing protein</fullName>
    </recommendedName>
</protein>
<dbReference type="FunCoup" id="G7DZK2">
    <property type="interactions" value="22"/>
</dbReference>
<dbReference type="EMBL" id="BABT02000070">
    <property type="protein sequence ID" value="GAA96012.1"/>
    <property type="molecule type" value="Genomic_DNA"/>
</dbReference>
<dbReference type="PANTHER" id="PTHR47668:SF1">
    <property type="entry name" value="DIENELACTONE HYDROLASE DOMAIN-CONTAINING PROTEIN-RELATED"/>
    <property type="match status" value="1"/>
</dbReference>
<dbReference type="Pfam" id="PF01738">
    <property type="entry name" value="DLH"/>
    <property type="match status" value="1"/>
</dbReference>
<comment type="caution">
    <text evidence="2">The sequence shown here is derived from an EMBL/GenBank/DDBJ whole genome shotgun (WGS) entry which is preliminary data.</text>
</comment>
<dbReference type="GO" id="GO:0016787">
    <property type="term" value="F:hydrolase activity"/>
    <property type="evidence" value="ECO:0007669"/>
    <property type="project" value="InterPro"/>
</dbReference>
<dbReference type="InterPro" id="IPR002925">
    <property type="entry name" value="Dienelactn_hydro"/>
</dbReference>
<sequence length="251" mass="26905">MSTSDCCAKIPPVHSDYQAKGQKDVTVGGLKCYVVGPESASTVLIGVYDIFGYAPQTYQGADILSETLGARVLLPDLFRGDYWPHDKFPPSGDDGKKLGEYIGNVCAPPKTSQEVVALAKELASSSSVKGIGLYGYCIGAKITGLASGDSSVTSHKVKAVVNVHPAGIDPDDAKKLQVPILWAPTKDEDKKVSDKFYANVESSSVGKQSVKHQYEAFHGFASARADLKDPTNLKDYEDFYSRAAGFFKALL</sequence>
<dbReference type="Proteomes" id="UP000009131">
    <property type="component" value="Unassembled WGS sequence"/>
</dbReference>
<name>G7DZK2_MIXOS</name>
<dbReference type="OrthoDB" id="2147163at2759"/>
<dbReference type="PANTHER" id="PTHR47668">
    <property type="entry name" value="DIENELACTONE HYDROLASE FAMILY PROTEIN (AFU_ORTHOLOGUE AFUA_6G01940)"/>
    <property type="match status" value="1"/>
</dbReference>
<accession>G7DZK2</accession>
<dbReference type="RefSeq" id="XP_014569527.1">
    <property type="nucleotide sequence ID" value="XM_014714041.1"/>
</dbReference>
<dbReference type="HOGENOM" id="CLU_054590_0_1_1"/>
<dbReference type="STRING" id="764103.G7DZK2"/>
<proteinExistence type="predicted"/>
<evidence type="ECO:0000313" key="3">
    <source>
        <dbReference type="Proteomes" id="UP000009131"/>
    </source>
</evidence>
<keyword evidence="3" id="KW-1185">Reference proteome</keyword>
<evidence type="ECO:0000259" key="1">
    <source>
        <dbReference type="Pfam" id="PF01738"/>
    </source>
</evidence>
<dbReference type="Gene3D" id="3.40.50.1820">
    <property type="entry name" value="alpha/beta hydrolase"/>
    <property type="match status" value="1"/>
</dbReference>
<organism evidence="2 3">
    <name type="scientific">Mixia osmundae (strain CBS 9802 / IAM 14324 / JCM 22182 / KY 12970)</name>
    <dbReference type="NCBI Taxonomy" id="764103"/>
    <lineage>
        <taxon>Eukaryota</taxon>
        <taxon>Fungi</taxon>
        <taxon>Dikarya</taxon>
        <taxon>Basidiomycota</taxon>
        <taxon>Pucciniomycotina</taxon>
        <taxon>Mixiomycetes</taxon>
        <taxon>Mixiales</taxon>
        <taxon>Mixiaceae</taxon>
        <taxon>Mixia</taxon>
    </lineage>
</organism>
<reference evidence="2 3" key="2">
    <citation type="journal article" date="2012" name="Open Biol.">
        <title>Characteristics of nucleosomes and linker DNA regions on the genome of the basidiomycete Mixia osmundae revealed by mono- and dinucleosome mapping.</title>
        <authorList>
            <person name="Nishida H."/>
            <person name="Kondo S."/>
            <person name="Matsumoto T."/>
            <person name="Suzuki Y."/>
            <person name="Yoshikawa H."/>
            <person name="Taylor T.D."/>
            <person name="Sugiyama J."/>
        </authorList>
    </citation>
    <scope>NUCLEOTIDE SEQUENCE [LARGE SCALE GENOMIC DNA]</scope>
    <source>
        <strain evidence="3">CBS 9802 / IAM 14324 / JCM 22182 / KY 12970</strain>
    </source>
</reference>
<dbReference type="InParanoid" id="G7DZK2"/>
<feature type="domain" description="Dienelactone hydrolase" evidence="1">
    <location>
        <begin position="31"/>
        <end position="249"/>
    </location>
</feature>
<dbReference type="OMA" id="PTEWYPP"/>
<dbReference type="SUPFAM" id="SSF53474">
    <property type="entry name" value="alpha/beta-Hydrolases"/>
    <property type="match status" value="1"/>
</dbReference>
<dbReference type="eggNOG" id="KOG3043">
    <property type="taxonomic scope" value="Eukaryota"/>
</dbReference>